<keyword evidence="11" id="KW-1185">Reference proteome</keyword>
<feature type="transmembrane region" description="Helical" evidence="9">
    <location>
        <begin position="309"/>
        <end position="331"/>
    </location>
</feature>
<evidence type="ECO:0000256" key="7">
    <source>
        <dbReference type="ARBA" id="ARBA00022989"/>
    </source>
</evidence>
<comment type="similarity">
    <text evidence="2">Belongs to the oligopeptide OPT transporter family.</text>
</comment>
<evidence type="ECO:0000256" key="1">
    <source>
        <dbReference type="ARBA" id="ARBA00004141"/>
    </source>
</evidence>
<feature type="non-terminal residue" evidence="10">
    <location>
        <position position="1"/>
    </location>
</feature>
<evidence type="ECO:0000256" key="4">
    <source>
        <dbReference type="ARBA" id="ARBA00022692"/>
    </source>
</evidence>
<keyword evidence="3" id="KW-0813">Transport</keyword>
<dbReference type="Proteomes" id="UP000716446">
    <property type="component" value="Unassembled WGS sequence"/>
</dbReference>
<feature type="transmembrane region" description="Helical" evidence="9">
    <location>
        <begin position="538"/>
        <end position="562"/>
    </location>
</feature>
<sequence length="831" mass="93493">TSVHHIKPPDALRAETVGAYKHALLHNVPTDNSNGIMKFAESKATHGVAEQVIELRNGALPETRVHEDIDRLQQAHQYDHNLPDKEIQKIDEAIKTGNVEQALEVDETFTKESPYETVRAAVRETDGEETANTVRAWLLGFIFVTLSSGINMFLSMRSPAITIPTVVILLVVYPCGQLLAKVLPTRKFKTFGLEWTLNTGPFSIKEHTVVVLMANVTYGYAYSTDALLALKAKSLYNLDMGWGFQILFTLSSQVIGIAFAGIFRRFLVWPAALIWPANFSMTTLLYALHDKSRPDPSKTNGWQVSQYRFFVYVALGSFAYYWLPGVIWQGLSVFSFVTWIRPNNATINQLFGGFTGLSLIPLTFDWTYVTAYLGDPLLSPTFSHLNTIIGLGVFMIITTLGISYTGVLYSDYLPINTSTTFDNSQAKYNVTKILGPGYTFDLEKYQRYSPMFLAPTFALNYGLSFAALIAAIVHTIVFHRDELWTRLRLARQQEPQDVHMRHMAKYRAAPDWWYGVLFLVATAFGLATVLGFSSQCPWWAYFVSLIIALVFIIPCCMILGITNIQLSLNVISPYLAGFMIPGRPIGVMIFKVYSTIVLGQAQTYSQDLKLAHYMKIPPRITFWSQVVMTFWASIVQVAVMNWTLGNINNACAANQASHFTCPNGRTFFSSSITWGVIGPRRMFGPGSIYAAFNWFWLVGALLPIAFYVLTRVFPHKRLRFLHAPVMLGAMSWLPPATPLSFTSWAIVGLIFNWWIRRRWNGWWSHYNYITAAALDSGLIIATLVIFFAITLPEVEVPNWWGNVGVFETMDALGTAIRKTVADGETFGPTNW</sequence>
<reference evidence="10" key="1">
    <citation type="submission" date="2020-06" db="EMBL/GenBank/DDBJ databases">
        <authorList>
            <person name="Onetto C."/>
        </authorList>
    </citation>
    <scope>NUCLEOTIDE SEQUENCE</scope>
</reference>
<feature type="transmembrane region" description="Helical" evidence="9">
    <location>
        <begin position="766"/>
        <end position="789"/>
    </location>
</feature>
<evidence type="ECO:0000256" key="8">
    <source>
        <dbReference type="ARBA" id="ARBA00023136"/>
    </source>
</evidence>
<keyword evidence="6" id="KW-0653">Protein transport</keyword>
<proteinExistence type="inferred from homology"/>
<keyword evidence="4 9" id="KW-0812">Transmembrane</keyword>
<accession>A0A9N8JMT4</accession>
<feature type="transmembrane region" description="Helical" evidence="9">
    <location>
        <begin position="458"/>
        <end position="478"/>
    </location>
</feature>
<dbReference type="NCBIfam" id="TIGR00728">
    <property type="entry name" value="OPT_sfam"/>
    <property type="match status" value="1"/>
</dbReference>
<dbReference type="NCBIfam" id="TIGR00727">
    <property type="entry name" value="ISP4_OPT"/>
    <property type="match status" value="1"/>
</dbReference>
<dbReference type="GO" id="GO:0016020">
    <property type="term" value="C:membrane"/>
    <property type="evidence" value="ECO:0007669"/>
    <property type="project" value="UniProtKB-SubCell"/>
</dbReference>
<organism evidence="10 11">
    <name type="scientific">Aureobasidium vineae</name>
    <dbReference type="NCBI Taxonomy" id="2773715"/>
    <lineage>
        <taxon>Eukaryota</taxon>
        <taxon>Fungi</taxon>
        <taxon>Dikarya</taxon>
        <taxon>Ascomycota</taxon>
        <taxon>Pezizomycotina</taxon>
        <taxon>Dothideomycetes</taxon>
        <taxon>Dothideomycetidae</taxon>
        <taxon>Dothideales</taxon>
        <taxon>Saccotheciaceae</taxon>
        <taxon>Aureobasidium</taxon>
    </lineage>
</organism>
<dbReference type="InterPro" id="IPR004648">
    <property type="entry name" value="Oligpept_transpt"/>
</dbReference>
<name>A0A9N8JMT4_9PEZI</name>
<protein>
    <recommendedName>
        <fullName evidence="12">OPT family small oligopeptide transporter</fullName>
    </recommendedName>
</protein>
<evidence type="ECO:0000256" key="5">
    <source>
        <dbReference type="ARBA" id="ARBA00022856"/>
    </source>
</evidence>
<dbReference type="InterPro" id="IPR004813">
    <property type="entry name" value="OPT"/>
</dbReference>
<feature type="transmembrane region" description="Helical" evidence="9">
    <location>
        <begin position="620"/>
        <end position="639"/>
    </location>
</feature>
<evidence type="ECO:0000313" key="10">
    <source>
        <dbReference type="EMBL" id="CAD0087948.1"/>
    </source>
</evidence>
<comment type="subcellular location">
    <subcellularLocation>
        <location evidence="1">Membrane</location>
        <topology evidence="1">Multi-pass membrane protein</topology>
    </subcellularLocation>
</comment>
<dbReference type="AlphaFoldDB" id="A0A9N8JMT4"/>
<feature type="transmembrane region" description="Helical" evidence="9">
    <location>
        <begin position="136"/>
        <end position="154"/>
    </location>
</feature>
<feature type="transmembrane region" description="Helical" evidence="9">
    <location>
        <begin position="242"/>
        <end position="263"/>
    </location>
</feature>
<dbReference type="Pfam" id="PF03169">
    <property type="entry name" value="OPT"/>
    <property type="match status" value="1"/>
</dbReference>
<feature type="transmembrane region" description="Helical" evidence="9">
    <location>
        <begin position="351"/>
        <end position="373"/>
    </location>
</feature>
<gene>
    <name evidence="10" type="ORF">AWRI4619_LOCUS5066</name>
</gene>
<feature type="transmembrane region" description="Helical" evidence="9">
    <location>
        <begin position="161"/>
        <end position="180"/>
    </location>
</feature>
<feature type="transmembrane region" description="Helical" evidence="9">
    <location>
        <begin position="269"/>
        <end position="288"/>
    </location>
</feature>
<feature type="transmembrane region" description="Helical" evidence="9">
    <location>
        <begin position="512"/>
        <end position="532"/>
    </location>
</feature>
<feature type="transmembrane region" description="Helical" evidence="9">
    <location>
        <begin position="385"/>
        <end position="404"/>
    </location>
</feature>
<dbReference type="EMBL" id="CAIJEN010000006">
    <property type="protein sequence ID" value="CAD0087948.1"/>
    <property type="molecule type" value="Genomic_DNA"/>
</dbReference>
<feature type="transmembrane region" description="Helical" evidence="9">
    <location>
        <begin position="574"/>
        <end position="600"/>
    </location>
</feature>
<evidence type="ECO:0000256" key="9">
    <source>
        <dbReference type="SAM" id="Phobius"/>
    </source>
</evidence>
<dbReference type="GO" id="GO:0035673">
    <property type="term" value="F:oligopeptide transmembrane transporter activity"/>
    <property type="evidence" value="ECO:0007669"/>
    <property type="project" value="InterPro"/>
</dbReference>
<dbReference type="GO" id="GO:0015031">
    <property type="term" value="P:protein transport"/>
    <property type="evidence" value="ECO:0007669"/>
    <property type="project" value="UniProtKB-KW"/>
</dbReference>
<dbReference type="PANTHER" id="PTHR22601">
    <property type="entry name" value="ISP4 LIKE PROTEIN"/>
    <property type="match status" value="1"/>
</dbReference>
<feature type="transmembrane region" description="Helical" evidence="9">
    <location>
        <begin position="729"/>
        <end position="754"/>
    </location>
</feature>
<evidence type="ECO:0008006" key="12">
    <source>
        <dbReference type="Google" id="ProtNLM"/>
    </source>
</evidence>
<evidence type="ECO:0000256" key="3">
    <source>
        <dbReference type="ARBA" id="ARBA00022448"/>
    </source>
</evidence>
<evidence type="ECO:0000313" key="11">
    <source>
        <dbReference type="Proteomes" id="UP000716446"/>
    </source>
</evidence>
<comment type="caution">
    <text evidence="10">The sequence shown here is derived from an EMBL/GenBank/DDBJ whole genome shotgun (WGS) entry which is preliminary data.</text>
</comment>
<keyword evidence="8 9" id="KW-0472">Membrane</keyword>
<feature type="transmembrane region" description="Helical" evidence="9">
    <location>
        <begin position="688"/>
        <end position="709"/>
    </location>
</feature>
<evidence type="ECO:0000256" key="2">
    <source>
        <dbReference type="ARBA" id="ARBA00008807"/>
    </source>
</evidence>
<keyword evidence="7 9" id="KW-1133">Transmembrane helix</keyword>
<keyword evidence="5" id="KW-0571">Peptide transport</keyword>
<evidence type="ECO:0000256" key="6">
    <source>
        <dbReference type="ARBA" id="ARBA00022927"/>
    </source>
</evidence>